<feature type="compositionally biased region" description="Basic and acidic residues" evidence="4">
    <location>
        <begin position="70"/>
        <end position="83"/>
    </location>
</feature>
<protein>
    <recommendedName>
        <fullName evidence="7">WD40 repeat-like protein</fullName>
    </recommendedName>
</protein>
<dbReference type="PANTHER" id="PTHR15052:SF2">
    <property type="entry name" value="GENERAL TRANSCRIPTION FACTOR 3C POLYPEPTIDE 2"/>
    <property type="match status" value="1"/>
</dbReference>
<evidence type="ECO:0000256" key="1">
    <source>
        <dbReference type="ARBA" id="ARBA00004123"/>
    </source>
</evidence>
<evidence type="ECO:0000256" key="2">
    <source>
        <dbReference type="ARBA" id="ARBA00023163"/>
    </source>
</evidence>
<dbReference type="SUPFAM" id="SSF50978">
    <property type="entry name" value="WD40 repeat-like"/>
    <property type="match status" value="1"/>
</dbReference>
<evidence type="ECO:0000313" key="5">
    <source>
        <dbReference type="EMBL" id="KZT09673.1"/>
    </source>
</evidence>
<dbReference type="GO" id="GO:0000127">
    <property type="term" value="C:transcription factor TFIIIC complex"/>
    <property type="evidence" value="ECO:0007669"/>
    <property type="project" value="TreeGrafter"/>
</dbReference>
<reference evidence="5 6" key="1">
    <citation type="journal article" date="2016" name="Mol. Biol. Evol.">
        <title>Comparative Genomics of Early-Diverging Mushroom-Forming Fungi Provides Insights into the Origins of Lignocellulose Decay Capabilities.</title>
        <authorList>
            <person name="Nagy L.G."/>
            <person name="Riley R."/>
            <person name="Tritt A."/>
            <person name="Adam C."/>
            <person name="Daum C."/>
            <person name="Floudas D."/>
            <person name="Sun H."/>
            <person name="Yadav J.S."/>
            <person name="Pangilinan J."/>
            <person name="Larsson K.H."/>
            <person name="Matsuura K."/>
            <person name="Barry K."/>
            <person name="Labutti K."/>
            <person name="Kuo R."/>
            <person name="Ohm R.A."/>
            <person name="Bhattacharya S.S."/>
            <person name="Shirouzu T."/>
            <person name="Yoshinaga Y."/>
            <person name="Martin F.M."/>
            <person name="Grigoriev I.V."/>
            <person name="Hibbett D.S."/>
        </authorList>
    </citation>
    <scope>NUCLEOTIDE SEQUENCE [LARGE SCALE GENOMIC DNA]</scope>
    <source>
        <strain evidence="5 6">93-53</strain>
    </source>
</reference>
<dbReference type="GeneID" id="63831268"/>
<keyword evidence="2" id="KW-0804">Transcription</keyword>
<dbReference type="Proteomes" id="UP000076871">
    <property type="component" value="Unassembled WGS sequence"/>
</dbReference>
<accession>A0A165G0P1</accession>
<dbReference type="GO" id="GO:0005634">
    <property type="term" value="C:nucleus"/>
    <property type="evidence" value="ECO:0007669"/>
    <property type="project" value="UniProtKB-SubCell"/>
</dbReference>
<feature type="compositionally biased region" description="Acidic residues" evidence="4">
    <location>
        <begin position="39"/>
        <end position="53"/>
    </location>
</feature>
<dbReference type="EMBL" id="KV427611">
    <property type="protein sequence ID" value="KZT09673.1"/>
    <property type="molecule type" value="Genomic_DNA"/>
</dbReference>
<name>A0A165G0P1_9APHY</name>
<proteinExistence type="predicted"/>
<dbReference type="PANTHER" id="PTHR15052">
    <property type="entry name" value="RNA POLYMERASE III TRANSCRIPTION INITIATION FACTOR COMPLEX SUBUNIT"/>
    <property type="match status" value="1"/>
</dbReference>
<dbReference type="FunCoup" id="A0A165G0P1">
    <property type="interactions" value="3"/>
</dbReference>
<dbReference type="Gene3D" id="2.130.10.10">
    <property type="entry name" value="YVTN repeat-like/Quinoprotein amine dehydrogenase"/>
    <property type="match status" value="1"/>
</dbReference>
<gene>
    <name evidence="5" type="ORF">LAESUDRAFT_810652</name>
</gene>
<dbReference type="AlphaFoldDB" id="A0A165G0P1"/>
<evidence type="ECO:0008006" key="7">
    <source>
        <dbReference type="Google" id="ProtNLM"/>
    </source>
</evidence>
<dbReference type="OrthoDB" id="4703at2759"/>
<keyword evidence="6" id="KW-1185">Reference proteome</keyword>
<dbReference type="InterPro" id="IPR036322">
    <property type="entry name" value="WD40_repeat_dom_sf"/>
</dbReference>
<dbReference type="InterPro" id="IPR052416">
    <property type="entry name" value="GTF3C_component"/>
</dbReference>
<sequence length="781" mass="85178">MARQLRSRASRPNYAALFQHDDSENNDNGPSNAPATVFEDVDGGSDFALDEVADAQTAKDDDDLIADSEGEGKAASERGRPSENELEGSIGVLSAPAKRRKSSGNASKTATSQIPGLAYSSSRQTYTLPNVHHRHRPVPVFDRSAPVERLLKRPEPFTAPSLAATNSWSTGSQAVDRIGKSWGLNVGPGPLWDVMEDRSFFKESLQAGGEESEAEKCRRPRVYHKVVMQDWDVLSSEEASSYLPHDVPKPEDTKLNPPPPVPCSFGPYGKQVRVSTRMFETHKIADFIPKSKAHVFNAGAPVWALDWCPLQSDDRAALSYKQYIAVAPFPTRAHSPSIGVRAERPSLACIQIWSLEPSQNAMDVDSTDTQSSDGDPGEMRCEMVLCIDSGPAFELKWCPLPSNDPVQSPEVTAREHSARKLGILAGTFEDGSLSLYVVPDPASVKAASGGKYDLTGPAYVRFQRPLIRLELEETLCWGLDWANSEVIAVGCTNGNIAVYNLVEALNSDQPSLQNLLPTHYFTVHQSAVRALAWVRAPVVSARGERSADNPTVIASGGYDGMECLTDIRELAGNVMNRTRDVINSMCYSPYCGGPVTIDHENIIKSYSVSPLMLGRGHMLLEPDGPTWCISASDYHPQLAVGVTDGSCITTNIMRTTRRGGAVPFLAHKIYQLDYSRKDGEWRMLEKFLPQESIDRLTAARNGKKIPVGTGAWPKETAVQCVVWNSGNGLAAAPYLASSTGSGLCRVDWVLGRWMRDRVPYGGIEGIRGEVAGLDEDDEESD</sequence>
<dbReference type="RefSeq" id="XP_040767413.1">
    <property type="nucleotide sequence ID" value="XM_040914240.1"/>
</dbReference>
<keyword evidence="3" id="KW-0539">Nucleus</keyword>
<dbReference type="GO" id="GO:0006383">
    <property type="term" value="P:transcription by RNA polymerase III"/>
    <property type="evidence" value="ECO:0007669"/>
    <property type="project" value="TreeGrafter"/>
</dbReference>
<evidence type="ECO:0000256" key="3">
    <source>
        <dbReference type="ARBA" id="ARBA00023242"/>
    </source>
</evidence>
<organism evidence="5 6">
    <name type="scientific">Laetiporus sulphureus 93-53</name>
    <dbReference type="NCBI Taxonomy" id="1314785"/>
    <lineage>
        <taxon>Eukaryota</taxon>
        <taxon>Fungi</taxon>
        <taxon>Dikarya</taxon>
        <taxon>Basidiomycota</taxon>
        <taxon>Agaricomycotina</taxon>
        <taxon>Agaricomycetes</taxon>
        <taxon>Polyporales</taxon>
        <taxon>Laetiporus</taxon>
    </lineage>
</organism>
<evidence type="ECO:0000313" key="6">
    <source>
        <dbReference type="Proteomes" id="UP000076871"/>
    </source>
</evidence>
<comment type="subcellular location">
    <subcellularLocation>
        <location evidence="1">Nucleus</location>
    </subcellularLocation>
</comment>
<feature type="region of interest" description="Disordered" evidence="4">
    <location>
        <begin position="1"/>
        <end position="118"/>
    </location>
</feature>
<dbReference type="InterPro" id="IPR015943">
    <property type="entry name" value="WD40/YVTN_repeat-like_dom_sf"/>
</dbReference>
<feature type="compositionally biased region" description="Polar residues" evidence="4">
    <location>
        <begin position="103"/>
        <end position="118"/>
    </location>
</feature>
<feature type="compositionally biased region" description="Acidic residues" evidence="4">
    <location>
        <begin position="60"/>
        <end position="69"/>
    </location>
</feature>
<dbReference type="STRING" id="1314785.A0A165G0P1"/>
<evidence type="ECO:0000256" key="4">
    <source>
        <dbReference type="SAM" id="MobiDB-lite"/>
    </source>
</evidence>
<dbReference type="InParanoid" id="A0A165G0P1"/>